<gene>
    <name evidence="2" type="ORF">H340_31313</name>
</gene>
<dbReference type="AlphaFoldDB" id="M3BAB0"/>
<dbReference type="EMBL" id="AORZ01000208">
    <property type="protein sequence ID" value="EME96469.1"/>
    <property type="molecule type" value="Genomic_DNA"/>
</dbReference>
<evidence type="ECO:0000313" key="2">
    <source>
        <dbReference type="EMBL" id="EME96469.1"/>
    </source>
</evidence>
<accession>M3BAB0</accession>
<evidence type="ECO:0000256" key="1">
    <source>
        <dbReference type="SAM" id="MobiDB-lite"/>
    </source>
</evidence>
<feature type="region of interest" description="Disordered" evidence="1">
    <location>
        <begin position="1"/>
        <end position="67"/>
    </location>
</feature>
<name>M3BAB0_STRM1</name>
<feature type="non-terminal residue" evidence="2">
    <location>
        <position position="67"/>
    </location>
</feature>
<reference evidence="2 3" key="1">
    <citation type="journal article" date="2013" name="Genome Announc.">
        <title>Whole-Genome Shotgun Assembly and Analysis of the Genome of Streptomyces mobaraensis DSM 40847, a Strain for Industrial Production of Microbial Transglutaminase.</title>
        <authorList>
            <person name="Yang H."/>
            <person name="He T."/>
            <person name="Wu W."/>
            <person name="Zhu W."/>
            <person name="Lu B."/>
            <person name="Sun W."/>
        </authorList>
    </citation>
    <scope>NUCLEOTIDE SEQUENCE [LARGE SCALE GENOMIC DNA]</scope>
    <source>
        <strain evidence="2 3">DSM 40847</strain>
    </source>
</reference>
<protein>
    <submittedName>
        <fullName evidence="2">Uncharacterized protein</fullName>
    </submittedName>
</protein>
<comment type="caution">
    <text evidence="2">The sequence shown here is derived from an EMBL/GenBank/DDBJ whole genome shotgun (WGS) entry which is preliminary data.</text>
</comment>
<sequence length="67" mass="6850">MSGCGGARGRKPRPARLVPHAGRLNRAPTPAARPSVGEDERPGRATGARAEPRTAAAGRAQRRAAAA</sequence>
<proteinExistence type="predicted"/>
<organism evidence="2 3">
    <name type="scientific">Streptomyces mobaraensis (strain ATCC 29032 / DSM 40847 / JCM 4168 / NBRC 13819 / NCIMB 11159 / IPCR 16-22)</name>
    <dbReference type="NCBI Taxonomy" id="1223523"/>
    <lineage>
        <taxon>Bacteria</taxon>
        <taxon>Bacillati</taxon>
        <taxon>Actinomycetota</taxon>
        <taxon>Actinomycetes</taxon>
        <taxon>Kitasatosporales</taxon>
        <taxon>Streptomycetaceae</taxon>
        <taxon>Streptomyces</taxon>
    </lineage>
</organism>
<dbReference type="Proteomes" id="UP000011740">
    <property type="component" value="Unassembled WGS sequence"/>
</dbReference>
<evidence type="ECO:0000313" key="3">
    <source>
        <dbReference type="Proteomes" id="UP000011740"/>
    </source>
</evidence>
<feature type="compositionally biased region" description="Low complexity" evidence="1">
    <location>
        <begin position="53"/>
        <end position="67"/>
    </location>
</feature>